<name>A0ABS6MFJ1_9GAMM</name>
<keyword evidence="3" id="KW-1185">Reference proteome</keyword>
<evidence type="ECO:0000256" key="1">
    <source>
        <dbReference type="SAM" id="Phobius"/>
    </source>
</evidence>
<organism evidence="2 3">
    <name type="scientific">Marinobacterium weihaiense</name>
    <dbReference type="NCBI Taxonomy" id="2851016"/>
    <lineage>
        <taxon>Bacteria</taxon>
        <taxon>Pseudomonadati</taxon>
        <taxon>Pseudomonadota</taxon>
        <taxon>Gammaproteobacteria</taxon>
        <taxon>Oceanospirillales</taxon>
        <taxon>Oceanospirillaceae</taxon>
        <taxon>Marinobacterium</taxon>
    </lineage>
</organism>
<dbReference type="RefSeq" id="WP_217336307.1">
    <property type="nucleotide sequence ID" value="NZ_JAHQZT010000049.1"/>
</dbReference>
<reference evidence="2 3" key="1">
    <citation type="submission" date="2021-06" db="EMBL/GenBank/DDBJ databases">
        <title>Bacterium isolated from marine sediment.</title>
        <authorList>
            <person name="Zhu K.-L."/>
            <person name="Du Z.-J."/>
            <person name="Liang Q.-Y."/>
        </authorList>
    </citation>
    <scope>NUCLEOTIDE SEQUENCE [LARGE SCALE GENOMIC DNA]</scope>
    <source>
        <strain evidence="2 3">A346</strain>
    </source>
</reference>
<sequence>MRVLIGLLSLVGGVFIWGLAISALVSWLVFCFGSVIIGILLLIFAPYVLIAPLAIGTPGTALFAYGMDCIANKKEDSIFNRNFKEEKRDSAIDSDAVWERSSSNLDSIGKIIEGSKIDR</sequence>
<gene>
    <name evidence="2" type="ORF">KTN04_16415</name>
</gene>
<evidence type="ECO:0000313" key="2">
    <source>
        <dbReference type="EMBL" id="MBV0934920.1"/>
    </source>
</evidence>
<dbReference type="EMBL" id="JAHQZT010000049">
    <property type="protein sequence ID" value="MBV0934920.1"/>
    <property type="molecule type" value="Genomic_DNA"/>
</dbReference>
<feature type="transmembrane region" description="Helical" evidence="1">
    <location>
        <begin position="7"/>
        <end position="30"/>
    </location>
</feature>
<protein>
    <submittedName>
        <fullName evidence="2">Uncharacterized protein</fullName>
    </submittedName>
</protein>
<evidence type="ECO:0000313" key="3">
    <source>
        <dbReference type="Proteomes" id="UP000755551"/>
    </source>
</evidence>
<keyword evidence="1" id="KW-1133">Transmembrane helix</keyword>
<dbReference type="Proteomes" id="UP000755551">
    <property type="component" value="Unassembled WGS sequence"/>
</dbReference>
<proteinExistence type="predicted"/>
<comment type="caution">
    <text evidence="2">The sequence shown here is derived from an EMBL/GenBank/DDBJ whole genome shotgun (WGS) entry which is preliminary data.</text>
</comment>
<keyword evidence="1" id="KW-0812">Transmembrane</keyword>
<keyword evidence="1" id="KW-0472">Membrane</keyword>
<feature type="transmembrane region" description="Helical" evidence="1">
    <location>
        <begin position="36"/>
        <end position="65"/>
    </location>
</feature>
<accession>A0ABS6MFJ1</accession>